<keyword evidence="7" id="KW-1185">Reference proteome</keyword>
<proteinExistence type="predicted"/>
<evidence type="ECO:0000256" key="4">
    <source>
        <dbReference type="ARBA" id="ARBA00023136"/>
    </source>
</evidence>
<dbReference type="EMBL" id="BMXB01000004">
    <property type="protein sequence ID" value="GHA34640.1"/>
    <property type="molecule type" value="Genomic_DNA"/>
</dbReference>
<evidence type="ECO:0000313" key="7">
    <source>
        <dbReference type="Proteomes" id="UP000610456"/>
    </source>
</evidence>
<dbReference type="RefSeq" id="WP_189604121.1">
    <property type="nucleotide sequence ID" value="NZ_BMXB01000004.1"/>
</dbReference>
<comment type="caution">
    <text evidence="6">The sequence shown here is derived from an EMBL/GenBank/DDBJ whole genome shotgun (WGS) entry which is preliminary data.</text>
</comment>
<dbReference type="InterPro" id="IPR019109">
    <property type="entry name" value="MamF_MmsF"/>
</dbReference>
<evidence type="ECO:0000256" key="5">
    <source>
        <dbReference type="SAM" id="Phobius"/>
    </source>
</evidence>
<reference evidence="6" key="2">
    <citation type="submission" date="2020-09" db="EMBL/GenBank/DDBJ databases">
        <authorList>
            <person name="Sun Q."/>
            <person name="Kim S."/>
        </authorList>
    </citation>
    <scope>NUCLEOTIDE SEQUENCE</scope>
    <source>
        <strain evidence="6">KCTC 12719</strain>
    </source>
</reference>
<name>A0A918VXL8_9FLAO</name>
<gene>
    <name evidence="6" type="ORF">GCM10007103_15140</name>
</gene>
<reference evidence="6" key="1">
    <citation type="journal article" date="2014" name="Int. J. Syst. Evol. Microbiol.">
        <title>Complete genome sequence of Corynebacterium casei LMG S-19264T (=DSM 44701T), isolated from a smear-ripened cheese.</title>
        <authorList>
            <consortium name="US DOE Joint Genome Institute (JGI-PGF)"/>
            <person name="Walter F."/>
            <person name="Albersmeier A."/>
            <person name="Kalinowski J."/>
            <person name="Ruckert C."/>
        </authorList>
    </citation>
    <scope>NUCLEOTIDE SEQUENCE</scope>
    <source>
        <strain evidence="6">KCTC 12719</strain>
    </source>
</reference>
<feature type="transmembrane region" description="Helical" evidence="5">
    <location>
        <begin position="61"/>
        <end position="86"/>
    </location>
</feature>
<evidence type="ECO:0000313" key="6">
    <source>
        <dbReference type="EMBL" id="GHA34640.1"/>
    </source>
</evidence>
<feature type="transmembrane region" description="Helical" evidence="5">
    <location>
        <begin position="106"/>
        <end position="135"/>
    </location>
</feature>
<protein>
    <recommendedName>
        <fullName evidence="8">DUF4870 domain-containing protein</fullName>
    </recommendedName>
</protein>
<evidence type="ECO:0008006" key="8">
    <source>
        <dbReference type="Google" id="ProtNLM"/>
    </source>
</evidence>
<evidence type="ECO:0000256" key="1">
    <source>
        <dbReference type="ARBA" id="ARBA00004141"/>
    </source>
</evidence>
<keyword evidence="4 5" id="KW-0472">Membrane</keyword>
<evidence type="ECO:0000256" key="3">
    <source>
        <dbReference type="ARBA" id="ARBA00022989"/>
    </source>
</evidence>
<keyword evidence="3 5" id="KW-1133">Transmembrane helix</keyword>
<comment type="subcellular location">
    <subcellularLocation>
        <location evidence="1">Membrane</location>
        <topology evidence="1">Multi-pass membrane protein</topology>
    </subcellularLocation>
</comment>
<sequence>MDSQNNKSQQTLSGLIHISTFSKYIIPLGNFIFPLIIWTTGKNNRLIDHHGKQALNFQLSIFFYMVLVAGCGLAGIVIAGLSSSIGDFSLPHDFVRLINIPEAFPLLMILTISAVLLLGLFILELICVIAATIAASEGKYYKYPLTINFISSTHEAGEQPSNKATI</sequence>
<dbReference type="Proteomes" id="UP000610456">
    <property type="component" value="Unassembled WGS sequence"/>
</dbReference>
<dbReference type="Pfam" id="PF09685">
    <property type="entry name" value="MamF_MmsF"/>
    <property type="match status" value="1"/>
</dbReference>
<accession>A0A918VXL8</accession>
<keyword evidence="2 5" id="KW-0812">Transmembrane</keyword>
<feature type="transmembrane region" description="Helical" evidence="5">
    <location>
        <begin position="24"/>
        <end position="41"/>
    </location>
</feature>
<organism evidence="6 7">
    <name type="scientific">Salinimicrobium marinum</name>
    <dbReference type="NCBI Taxonomy" id="680283"/>
    <lineage>
        <taxon>Bacteria</taxon>
        <taxon>Pseudomonadati</taxon>
        <taxon>Bacteroidota</taxon>
        <taxon>Flavobacteriia</taxon>
        <taxon>Flavobacteriales</taxon>
        <taxon>Flavobacteriaceae</taxon>
        <taxon>Salinimicrobium</taxon>
    </lineage>
</organism>
<dbReference type="AlphaFoldDB" id="A0A918VXL8"/>
<evidence type="ECO:0000256" key="2">
    <source>
        <dbReference type="ARBA" id="ARBA00022692"/>
    </source>
</evidence>